<dbReference type="PANTHER" id="PTHR30482:SF17">
    <property type="entry name" value="ABC TRANSPORTER ATP-BINDING PROTEIN"/>
    <property type="match status" value="1"/>
</dbReference>
<dbReference type="PANTHER" id="PTHR30482">
    <property type="entry name" value="HIGH-AFFINITY BRANCHED-CHAIN AMINO ACID TRANSPORT SYSTEM PERMEASE"/>
    <property type="match status" value="1"/>
</dbReference>
<accession>A0ABD6AEY4</accession>
<dbReference type="Pfam" id="PF02653">
    <property type="entry name" value="BPD_transp_2"/>
    <property type="match status" value="1"/>
</dbReference>
<dbReference type="GO" id="GO:0005886">
    <property type="term" value="C:plasma membrane"/>
    <property type="evidence" value="ECO:0007669"/>
    <property type="project" value="UniProtKB-SubCell"/>
</dbReference>
<proteinExistence type="predicted"/>
<dbReference type="AlphaFoldDB" id="A0ABD6AEY4"/>
<sequence>MSLRDVFDDREVDWPIVGGGTVAFIAFLVLPLFIGPYEVNLLTRIFILAFFAMSFNLAFGFTDLPSFGHAAFFGLGAYGVALVFEHLEPGTLVIPVIVALLAALVFSLFMGIASLRGRGIYFALLTFAFAQFLYEVVFRWTEFTGGDDGLIVTIPDILGIKVTGPENVYYISLVLLALLTVGMYRVLNSPFGKVMGAIRENDDRTSAIGYPVKRVQLTVFALSGTLASIAGILQTMNNQFVSTGLFFWQQSVDVLVATIIGGSTTLVGPIIGAFFLVLLREGVRDLSNVGTILIGVVFILIILLASDGIVGMIRQYLEDR</sequence>
<keyword evidence="2" id="KW-1003">Cell membrane</keyword>
<dbReference type="InterPro" id="IPR001851">
    <property type="entry name" value="ABC_transp_permease"/>
</dbReference>
<dbReference type="Proteomes" id="UP001596547">
    <property type="component" value="Unassembled WGS sequence"/>
</dbReference>
<feature type="transmembrane region" description="Helical" evidence="6">
    <location>
        <begin position="120"/>
        <end position="140"/>
    </location>
</feature>
<dbReference type="CDD" id="cd06581">
    <property type="entry name" value="TM_PBP1_LivM_like"/>
    <property type="match status" value="1"/>
</dbReference>
<feature type="transmembrane region" description="Helical" evidence="6">
    <location>
        <begin position="168"/>
        <end position="187"/>
    </location>
</feature>
<evidence type="ECO:0000256" key="1">
    <source>
        <dbReference type="ARBA" id="ARBA00004651"/>
    </source>
</evidence>
<dbReference type="GeneID" id="79317695"/>
<keyword evidence="4 6" id="KW-1133">Transmembrane helix</keyword>
<evidence type="ECO:0000256" key="3">
    <source>
        <dbReference type="ARBA" id="ARBA00022692"/>
    </source>
</evidence>
<evidence type="ECO:0000313" key="7">
    <source>
        <dbReference type="EMBL" id="MFC7319114.1"/>
    </source>
</evidence>
<comment type="caution">
    <text evidence="7">The sequence shown here is derived from an EMBL/GenBank/DDBJ whole genome shotgun (WGS) entry which is preliminary data.</text>
</comment>
<feature type="transmembrane region" description="Helical" evidence="6">
    <location>
        <begin position="41"/>
        <end position="59"/>
    </location>
</feature>
<dbReference type="RefSeq" id="WP_276306062.1">
    <property type="nucleotide sequence ID" value="NZ_CP119993.1"/>
</dbReference>
<feature type="transmembrane region" description="Helical" evidence="6">
    <location>
        <begin position="291"/>
        <end position="313"/>
    </location>
</feature>
<evidence type="ECO:0000256" key="2">
    <source>
        <dbReference type="ARBA" id="ARBA00022475"/>
    </source>
</evidence>
<feature type="transmembrane region" description="Helical" evidence="6">
    <location>
        <begin position="254"/>
        <end position="279"/>
    </location>
</feature>
<dbReference type="InterPro" id="IPR043428">
    <property type="entry name" value="LivM-like"/>
</dbReference>
<feature type="transmembrane region" description="Helical" evidence="6">
    <location>
        <begin position="215"/>
        <end position="234"/>
    </location>
</feature>
<evidence type="ECO:0000256" key="4">
    <source>
        <dbReference type="ARBA" id="ARBA00022989"/>
    </source>
</evidence>
<feature type="transmembrane region" description="Helical" evidence="6">
    <location>
        <begin position="12"/>
        <end position="35"/>
    </location>
</feature>
<evidence type="ECO:0000256" key="5">
    <source>
        <dbReference type="ARBA" id="ARBA00023136"/>
    </source>
</evidence>
<keyword evidence="5 6" id="KW-0472">Membrane</keyword>
<name>A0ABD6AEY4_9EURY</name>
<protein>
    <submittedName>
        <fullName evidence="7">Branched-chain amino acid ABC transporter permease</fullName>
    </submittedName>
</protein>
<reference evidence="7 8" key="1">
    <citation type="journal article" date="2019" name="Int. J. Syst. Evol. Microbiol.">
        <title>The Global Catalogue of Microorganisms (GCM) 10K type strain sequencing project: providing services to taxonomists for standard genome sequencing and annotation.</title>
        <authorList>
            <consortium name="The Broad Institute Genomics Platform"/>
            <consortium name="The Broad Institute Genome Sequencing Center for Infectious Disease"/>
            <person name="Wu L."/>
            <person name="Ma J."/>
        </authorList>
    </citation>
    <scope>NUCLEOTIDE SEQUENCE [LARGE SCALE GENOMIC DNA]</scope>
    <source>
        <strain evidence="7 8">PSR21</strain>
    </source>
</reference>
<organism evidence="7 8">
    <name type="scientific">Halomarina halobia</name>
    <dbReference type="NCBI Taxonomy" id="3033386"/>
    <lineage>
        <taxon>Archaea</taxon>
        <taxon>Methanobacteriati</taxon>
        <taxon>Methanobacteriota</taxon>
        <taxon>Stenosarchaea group</taxon>
        <taxon>Halobacteria</taxon>
        <taxon>Halobacteriales</taxon>
        <taxon>Natronomonadaceae</taxon>
        <taxon>Halomarina</taxon>
    </lineage>
</organism>
<keyword evidence="3 6" id="KW-0812">Transmembrane</keyword>
<gene>
    <name evidence="7" type="ORF">ACFQPE_20300</name>
</gene>
<feature type="transmembrane region" description="Helical" evidence="6">
    <location>
        <begin position="90"/>
        <end position="113"/>
    </location>
</feature>
<comment type="subcellular location">
    <subcellularLocation>
        <location evidence="1">Cell membrane</location>
        <topology evidence="1">Multi-pass membrane protein</topology>
    </subcellularLocation>
</comment>
<evidence type="ECO:0000256" key="6">
    <source>
        <dbReference type="SAM" id="Phobius"/>
    </source>
</evidence>
<dbReference type="EMBL" id="JBHTBF010000003">
    <property type="protein sequence ID" value="MFC7319114.1"/>
    <property type="molecule type" value="Genomic_DNA"/>
</dbReference>
<evidence type="ECO:0000313" key="8">
    <source>
        <dbReference type="Proteomes" id="UP001596547"/>
    </source>
</evidence>
<keyword evidence="8" id="KW-1185">Reference proteome</keyword>